<feature type="non-terminal residue" evidence="1">
    <location>
        <position position="1"/>
    </location>
</feature>
<dbReference type="Proteomes" id="UP000054560">
    <property type="component" value="Unassembled WGS sequence"/>
</dbReference>
<protein>
    <submittedName>
        <fullName evidence="1">Uncharacterized protein</fullName>
    </submittedName>
</protein>
<accession>A0A0L0EYV7</accession>
<dbReference type="EMBL" id="KQ254303">
    <property type="protein sequence ID" value="KNC69576.1"/>
    <property type="molecule type" value="Genomic_DNA"/>
</dbReference>
<reference evidence="1 2" key="1">
    <citation type="submission" date="2011-02" db="EMBL/GenBank/DDBJ databases">
        <title>The Genome Sequence of Sphaeroforma arctica JP610.</title>
        <authorList>
            <consortium name="The Broad Institute Genome Sequencing Platform"/>
            <person name="Russ C."/>
            <person name="Cuomo C."/>
            <person name="Young S.K."/>
            <person name="Zeng Q."/>
            <person name="Gargeya S."/>
            <person name="Alvarado L."/>
            <person name="Berlin A."/>
            <person name="Chapman S.B."/>
            <person name="Chen Z."/>
            <person name="Freedman E."/>
            <person name="Gellesch M."/>
            <person name="Goldberg J."/>
            <person name="Griggs A."/>
            <person name="Gujja S."/>
            <person name="Heilman E."/>
            <person name="Heiman D."/>
            <person name="Howarth C."/>
            <person name="Mehta T."/>
            <person name="Neiman D."/>
            <person name="Pearson M."/>
            <person name="Roberts A."/>
            <person name="Saif S."/>
            <person name="Shea T."/>
            <person name="Shenoy N."/>
            <person name="Sisk P."/>
            <person name="Stolte C."/>
            <person name="Sykes S."/>
            <person name="White J."/>
            <person name="Yandava C."/>
            <person name="Burger G."/>
            <person name="Gray M.W."/>
            <person name="Holland P.W.H."/>
            <person name="King N."/>
            <person name="Lang F.B.F."/>
            <person name="Roger A.J."/>
            <person name="Ruiz-Trillo I."/>
            <person name="Haas B."/>
            <person name="Nusbaum C."/>
            <person name="Birren B."/>
        </authorList>
    </citation>
    <scope>NUCLEOTIDE SEQUENCE [LARGE SCALE GENOMIC DNA]</scope>
    <source>
        <strain evidence="1 2">JP610</strain>
    </source>
</reference>
<proteinExistence type="predicted"/>
<dbReference type="AlphaFoldDB" id="A0A0L0EYV7"/>
<evidence type="ECO:0000313" key="1">
    <source>
        <dbReference type="EMBL" id="KNC69576.1"/>
    </source>
</evidence>
<dbReference type="GeneID" id="25918416"/>
<dbReference type="RefSeq" id="XP_014143478.1">
    <property type="nucleotide sequence ID" value="XM_014288003.1"/>
</dbReference>
<gene>
    <name evidence="1" type="ORF">SARC_17912</name>
</gene>
<sequence>NPTPSSSPPPIHLGPSAARNGAVLRLNLTTYGSFPAKSRASIWTYLLDLPLRESDWTRLTRMGTHAACKDLHLRYVFANSQGVCVCV</sequence>
<keyword evidence="2" id="KW-1185">Reference proteome</keyword>
<evidence type="ECO:0000313" key="2">
    <source>
        <dbReference type="Proteomes" id="UP000054560"/>
    </source>
</evidence>
<name>A0A0L0EYV7_9EUKA</name>
<organism evidence="1 2">
    <name type="scientific">Sphaeroforma arctica JP610</name>
    <dbReference type="NCBI Taxonomy" id="667725"/>
    <lineage>
        <taxon>Eukaryota</taxon>
        <taxon>Ichthyosporea</taxon>
        <taxon>Ichthyophonida</taxon>
        <taxon>Sphaeroforma</taxon>
    </lineage>
</organism>